<dbReference type="Pfam" id="PF24883">
    <property type="entry name" value="NPHP3_N"/>
    <property type="match status" value="1"/>
</dbReference>
<evidence type="ECO:0000259" key="3">
    <source>
        <dbReference type="Pfam" id="PF17100"/>
    </source>
</evidence>
<evidence type="ECO:0000313" key="5">
    <source>
        <dbReference type="EMBL" id="OKL61656.1"/>
    </source>
</evidence>
<dbReference type="Pfam" id="PF12796">
    <property type="entry name" value="Ank_2"/>
    <property type="match status" value="2"/>
</dbReference>
<feature type="domain" description="NWD NACHT-NTPase N-terminal" evidence="3">
    <location>
        <begin position="14"/>
        <end position="135"/>
    </location>
</feature>
<gene>
    <name evidence="5" type="ORF">UA08_03126</name>
</gene>
<proteinExistence type="predicted"/>
<dbReference type="AlphaFoldDB" id="A0A225B2Z6"/>
<sequence length="592" mass="65453">MTTLSTASHSLAERPWDQAYNNLRGGQESKLVQEYEKLISLDLKKGDHKSVITAPSLEGVENRIEQDDPEKRRSQMRGIVKIGLQKTEKQAESKRVMGAILGGVNSVRDIISAAIYSSPQAVIPWAVVTTALKSLPPIVEEGWTGRQSDHSVKRNEGTGLWLIESDEFQAWLQQRGKALFYYGIPGAGKTILTSVVVEEIGTRYYTDNTVGIAYVYCEFNQQGSLKPVDLFLSALKQLTEGLHFIPPDLEELYIRRRNERPTFADVLQEDIKTRIVEAANGMFLLANLHLDSLKGLGSAGIEYISSVVAGLFTLDGSSNQVRLVHYTTYDYLKRTLPCWYPLGNMEIARSCVIHFSFDTFGTGPCPDSKGLEERLRRNDLYYYAANNWGYHVSSSNIDGEDLLVKFLATEAKVSACIQAMKPRLSTPNQNEETPTDVIGLHLAAYYGLVKTIHGFINELPDIDLETKGDFNRTPLLVGAEMVNQLLDKGANPNSADCDFGWTALTKASEIRDAEVVKVLLDHKGVNIEAYDAYLAATALLIAVSGGHEISKLLLESGANSQAENNFGETLLDVAAQNGHLQIVKQTLDKFAN</sequence>
<accession>A0A225B2Z6</accession>
<evidence type="ECO:0000313" key="6">
    <source>
        <dbReference type="Proteomes" id="UP000214365"/>
    </source>
</evidence>
<dbReference type="InterPro" id="IPR027417">
    <property type="entry name" value="P-loop_NTPase"/>
</dbReference>
<evidence type="ECO:0000256" key="2">
    <source>
        <dbReference type="PROSITE-ProRule" id="PRU00023"/>
    </source>
</evidence>
<name>A0A225B2Z6_TALAT</name>
<evidence type="ECO:0000256" key="1">
    <source>
        <dbReference type="ARBA" id="ARBA00022737"/>
    </source>
</evidence>
<dbReference type="InterPro" id="IPR036770">
    <property type="entry name" value="Ankyrin_rpt-contain_sf"/>
</dbReference>
<dbReference type="PROSITE" id="PS50297">
    <property type="entry name" value="ANK_REP_REGION"/>
    <property type="match status" value="1"/>
</dbReference>
<dbReference type="SMART" id="SM00248">
    <property type="entry name" value="ANK"/>
    <property type="match status" value="5"/>
</dbReference>
<dbReference type="Gene3D" id="3.40.50.300">
    <property type="entry name" value="P-loop containing nucleotide triphosphate hydrolases"/>
    <property type="match status" value="1"/>
</dbReference>
<dbReference type="PANTHER" id="PTHR10039">
    <property type="entry name" value="AMELOGENIN"/>
    <property type="match status" value="1"/>
</dbReference>
<comment type="caution">
    <text evidence="5">The sequence shown here is derived from an EMBL/GenBank/DDBJ whole genome shotgun (WGS) entry which is preliminary data.</text>
</comment>
<dbReference type="InterPro" id="IPR031359">
    <property type="entry name" value="NACHT_N"/>
</dbReference>
<dbReference type="InterPro" id="IPR002110">
    <property type="entry name" value="Ankyrin_rpt"/>
</dbReference>
<dbReference type="PROSITE" id="PS50088">
    <property type="entry name" value="ANK_REPEAT"/>
    <property type="match status" value="1"/>
</dbReference>
<dbReference type="EMBL" id="LFMY01000004">
    <property type="protein sequence ID" value="OKL61656.1"/>
    <property type="molecule type" value="Genomic_DNA"/>
</dbReference>
<dbReference type="InterPro" id="IPR056884">
    <property type="entry name" value="NPHP3-like_N"/>
</dbReference>
<dbReference type="PANTHER" id="PTHR10039:SF15">
    <property type="entry name" value="NACHT DOMAIN-CONTAINING PROTEIN"/>
    <property type="match status" value="1"/>
</dbReference>
<protein>
    <submittedName>
        <fullName evidence="5">Uncharacterized protein</fullName>
    </submittedName>
</protein>
<feature type="repeat" description="ANK" evidence="2">
    <location>
        <begin position="566"/>
        <end position="592"/>
    </location>
</feature>
<evidence type="ECO:0000259" key="4">
    <source>
        <dbReference type="Pfam" id="PF24883"/>
    </source>
</evidence>
<dbReference type="SUPFAM" id="SSF48403">
    <property type="entry name" value="Ankyrin repeat"/>
    <property type="match status" value="1"/>
</dbReference>
<dbReference type="OrthoDB" id="195446at2759"/>
<keyword evidence="2" id="KW-0040">ANK repeat</keyword>
<dbReference type="STRING" id="1441469.A0A225B2Z6"/>
<dbReference type="Pfam" id="PF17100">
    <property type="entry name" value="NACHT_N"/>
    <property type="match status" value="1"/>
</dbReference>
<reference evidence="5 6" key="1">
    <citation type="submission" date="2015-06" db="EMBL/GenBank/DDBJ databases">
        <title>Talaromyces atroroseus IBT 11181 draft genome.</title>
        <authorList>
            <person name="Rasmussen K.B."/>
            <person name="Rasmussen S."/>
            <person name="Petersen B."/>
            <person name="Sicheritz-Ponten T."/>
            <person name="Mortensen U.H."/>
            <person name="Thrane U."/>
        </authorList>
    </citation>
    <scope>NUCLEOTIDE SEQUENCE [LARGE SCALE GENOMIC DNA]</scope>
    <source>
        <strain evidence="5 6">IBT 11181</strain>
    </source>
</reference>
<dbReference type="GeneID" id="31002881"/>
<feature type="domain" description="Nephrocystin 3-like N-terminal" evidence="4">
    <location>
        <begin position="157"/>
        <end position="268"/>
    </location>
</feature>
<organism evidence="5 6">
    <name type="scientific">Talaromyces atroroseus</name>
    <dbReference type="NCBI Taxonomy" id="1441469"/>
    <lineage>
        <taxon>Eukaryota</taxon>
        <taxon>Fungi</taxon>
        <taxon>Dikarya</taxon>
        <taxon>Ascomycota</taxon>
        <taxon>Pezizomycotina</taxon>
        <taxon>Eurotiomycetes</taxon>
        <taxon>Eurotiomycetidae</taxon>
        <taxon>Eurotiales</taxon>
        <taxon>Trichocomaceae</taxon>
        <taxon>Talaromyces</taxon>
        <taxon>Talaromyces sect. Trachyspermi</taxon>
    </lineage>
</organism>
<dbReference type="RefSeq" id="XP_020121777.1">
    <property type="nucleotide sequence ID" value="XM_020265932.1"/>
</dbReference>
<keyword evidence="1" id="KW-0677">Repeat</keyword>
<dbReference type="Proteomes" id="UP000214365">
    <property type="component" value="Unassembled WGS sequence"/>
</dbReference>
<dbReference type="Gene3D" id="1.25.40.20">
    <property type="entry name" value="Ankyrin repeat-containing domain"/>
    <property type="match status" value="1"/>
</dbReference>
<keyword evidence="6" id="KW-1185">Reference proteome</keyword>